<accession>A0AAN6MSG5</accession>
<dbReference type="AlphaFoldDB" id="A0AAN6MSG5"/>
<evidence type="ECO:0000256" key="1">
    <source>
        <dbReference type="ARBA" id="ARBA00005986"/>
    </source>
</evidence>
<evidence type="ECO:0000313" key="3">
    <source>
        <dbReference type="EMBL" id="KAK3904917.1"/>
    </source>
</evidence>
<sequence length="128" mass="14474">MPSTPVTLVVFVTRKPTLSPAEFEHHWEHVHVPLLKSLAGPTFPLSHRRHYLSREPSAPDYPLRVLVGDPEAVNFDAFTVVTFDNEAAMYAFLPTMSRPEVLEDEDKFTVKEKMRTVILGAVNTATRD</sequence>
<name>A0AAN6MSG5_9PEZI</name>
<comment type="caution">
    <text evidence="3">The sequence shown here is derived from an EMBL/GenBank/DDBJ whole genome shotgun (WGS) entry which is preliminary data.</text>
</comment>
<reference evidence="3" key="2">
    <citation type="submission" date="2023-05" db="EMBL/GenBank/DDBJ databases">
        <authorList>
            <consortium name="Lawrence Berkeley National Laboratory"/>
            <person name="Steindorff A."/>
            <person name="Hensen N."/>
            <person name="Bonometti L."/>
            <person name="Westerberg I."/>
            <person name="Brannstrom I.O."/>
            <person name="Guillou S."/>
            <person name="Cros-Aarteil S."/>
            <person name="Calhoun S."/>
            <person name="Haridas S."/>
            <person name="Kuo A."/>
            <person name="Mondo S."/>
            <person name="Pangilinan J."/>
            <person name="Riley R."/>
            <person name="Labutti K."/>
            <person name="Andreopoulos B."/>
            <person name="Lipzen A."/>
            <person name="Chen C."/>
            <person name="Yanf M."/>
            <person name="Daum C."/>
            <person name="Ng V."/>
            <person name="Clum A."/>
            <person name="Ohm R."/>
            <person name="Martin F."/>
            <person name="Silar P."/>
            <person name="Natvig D."/>
            <person name="Lalanne C."/>
            <person name="Gautier V."/>
            <person name="Ament-Velasquez S.L."/>
            <person name="Kruys A."/>
            <person name="Hutchinson M.I."/>
            <person name="Powell A.J."/>
            <person name="Barry K."/>
            <person name="Miller A.N."/>
            <person name="Grigoriev I.V."/>
            <person name="Debuchy R."/>
            <person name="Gladieux P."/>
            <person name="Thoren M.H."/>
            <person name="Johannesson H."/>
        </authorList>
    </citation>
    <scope>NUCLEOTIDE SEQUENCE</scope>
    <source>
        <strain evidence="3">CBS 103.79</strain>
    </source>
</reference>
<dbReference type="Proteomes" id="UP001303889">
    <property type="component" value="Unassembled WGS sequence"/>
</dbReference>
<comment type="similarity">
    <text evidence="1">Belongs to the tpcK family.</text>
</comment>
<protein>
    <submittedName>
        <fullName evidence="3">EthD domain-protein</fullName>
    </submittedName>
</protein>
<evidence type="ECO:0000313" key="4">
    <source>
        <dbReference type="Proteomes" id="UP001303889"/>
    </source>
</evidence>
<evidence type="ECO:0000259" key="2">
    <source>
        <dbReference type="Pfam" id="PF07110"/>
    </source>
</evidence>
<reference evidence="3" key="1">
    <citation type="journal article" date="2023" name="Mol. Phylogenet. Evol.">
        <title>Genome-scale phylogeny and comparative genomics of the fungal order Sordariales.</title>
        <authorList>
            <person name="Hensen N."/>
            <person name="Bonometti L."/>
            <person name="Westerberg I."/>
            <person name="Brannstrom I.O."/>
            <person name="Guillou S."/>
            <person name="Cros-Aarteil S."/>
            <person name="Calhoun S."/>
            <person name="Haridas S."/>
            <person name="Kuo A."/>
            <person name="Mondo S."/>
            <person name="Pangilinan J."/>
            <person name="Riley R."/>
            <person name="LaButti K."/>
            <person name="Andreopoulos B."/>
            <person name="Lipzen A."/>
            <person name="Chen C."/>
            <person name="Yan M."/>
            <person name="Daum C."/>
            <person name="Ng V."/>
            <person name="Clum A."/>
            <person name="Steindorff A."/>
            <person name="Ohm R.A."/>
            <person name="Martin F."/>
            <person name="Silar P."/>
            <person name="Natvig D.O."/>
            <person name="Lalanne C."/>
            <person name="Gautier V."/>
            <person name="Ament-Velasquez S.L."/>
            <person name="Kruys A."/>
            <person name="Hutchinson M.I."/>
            <person name="Powell A.J."/>
            <person name="Barry K."/>
            <person name="Miller A.N."/>
            <person name="Grigoriev I.V."/>
            <person name="Debuchy R."/>
            <person name="Gladieux P."/>
            <person name="Hiltunen Thoren M."/>
            <person name="Johannesson H."/>
        </authorList>
    </citation>
    <scope>NUCLEOTIDE SEQUENCE</scope>
    <source>
        <strain evidence="3">CBS 103.79</strain>
    </source>
</reference>
<gene>
    <name evidence="3" type="ORF">C8A05DRAFT_42066</name>
</gene>
<dbReference type="InterPro" id="IPR011008">
    <property type="entry name" value="Dimeric_a/b-barrel"/>
</dbReference>
<organism evidence="3 4">
    <name type="scientific">Staphylotrichum tortipilum</name>
    <dbReference type="NCBI Taxonomy" id="2831512"/>
    <lineage>
        <taxon>Eukaryota</taxon>
        <taxon>Fungi</taxon>
        <taxon>Dikarya</taxon>
        <taxon>Ascomycota</taxon>
        <taxon>Pezizomycotina</taxon>
        <taxon>Sordariomycetes</taxon>
        <taxon>Sordariomycetidae</taxon>
        <taxon>Sordariales</taxon>
        <taxon>Chaetomiaceae</taxon>
        <taxon>Staphylotrichum</taxon>
    </lineage>
</organism>
<proteinExistence type="inferred from homology"/>
<dbReference type="EMBL" id="MU855378">
    <property type="protein sequence ID" value="KAK3904917.1"/>
    <property type="molecule type" value="Genomic_DNA"/>
</dbReference>
<feature type="domain" description="EthD" evidence="2">
    <location>
        <begin position="15"/>
        <end position="110"/>
    </location>
</feature>
<keyword evidence="4" id="KW-1185">Reference proteome</keyword>
<dbReference type="Gene3D" id="3.30.70.100">
    <property type="match status" value="1"/>
</dbReference>
<dbReference type="Pfam" id="PF07110">
    <property type="entry name" value="EthD"/>
    <property type="match status" value="1"/>
</dbReference>
<dbReference type="GO" id="GO:0016491">
    <property type="term" value="F:oxidoreductase activity"/>
    <property type="evidence" value="ECO:0007669"/>
    <property type="project" value="InterPro"/>
</dbReference>
<dbReference type="InterPro" id="IPR009799">
    <property type="entry name" value="EthD_dom"/>
</dbReference>
<dbReference type="SUPFAM" id="SSF54909">
    <property type="entry name" value="Dimeric alpha+beta barrel"/>
    <property type="match status" value="1"/>
</dbReference>